<feature type="region of interest" description="Disordered" evidence="1">
    <location>
        <begin position="350"/>
        <end position="372"/>
    </location>
</feature>
<organism evidence="2 3">
    <name type="scientific">Botryotinia calthae</name>
    <dbReference type="NCBI Taxonomy" id="38488"/>
    <lineage>
        <taxon>Eukaryota</taxon>
        <taxon>Fungi</taxon>
        <taxon>Dikarya</taxon>
        <taxon>Ascomycota</taxon>
        <taxon>Pezizomycotina</taxon>
        <taxon>Leotiomycetes</taxon>
        <taxon>Helotiales</taxon>
        <taxon>Sclerotiniaceae</taxon>
        <taxon>Botryotinia</taxon>
    </lineage>
</organism>
<dbReference type="InterPro" id="IPR036852">
    <property type="entry name" value="Peptidase_S8/S53_dom_sf"/>
</dbReference>
<evidence type="ECO:0000313" key="2">
    <source>
        <dbReference type="EMBL" id="TEY44988.1"/>
    </source>
</evidence>
<protein>
    <recommendedName>
        <fullName evidence="4">Peptidase S8/S53 domain-containing protein</fullName>
    </recommendedName>
</protein>
<proteinExistence type="predicted"/>
<evidence type="ECO:0000313" key="3">
    <source>
        <dbReference type="Proteomes" id="UP000297299"/>
    </source>
</evidence>
<name>A0A4Y8CVN3_9HELO</name>
<sequence length="372" mass="41038">MCRAIQPRTRGLSDLTVIFDWLRRNHVQKIMKVMVIDDGQMSHTDATIEDALSGFEVEVWEWKKLDLCSEGICNSSKVIREICLYSSGNSAVLMSWSSTEGLRDPKKSPEVRPLFSDSSSPKFMLGRASYLLPHPNSGKFIFLSGRLRECIDIFEGKLNNAPAKDHAERINFKYRLDNETVSYTTIPDKTASLVKDAIIDEGVEAALGSLDAKSSWANHSAHLETAVSAVGKEDIVMFCSASDQGSSSTRDKLAWVHGQKADFLLPGENIPFQGADETLASGSSVATAATSGLAASLIYCKSLVTPSTGRYFNQRTRMREAIAAISNGSAKQFPRVQNFCSHRLKDYVLQNQQEHSQADTSSRDGRSVRVDK</sequence>
<evidence type="ECO:0000256" key="1">
    <source>
        <dbReference type="SAM" id="MobiDB-lite"/>
    </source>
</evidence>
<comment type="caution">
    <text evidence="2">The sequence shown here is derived from an EMBL/GenBank/DDBJ whole genome shotgun (WGS) entry which is preliminary data.</text>
</comment>
<dbReference type="OrthoDB" id="5386278at2759"/>
<feature type="compositionally biased region" description="Polar residues" evidence="1">
    <location>
        <begin position="350"/>
        <end position="360"/>
    </location>
</feature>
<dbReference type="GO" id="GO:0004252">
    <property type="term" value="F:serine-type endopeptidase activity"/>
    <property type="evidence" value="ECO:0007669"/>
    <property type="project" value="InterPro"/>
</dbReference>
<accession>A0A4Y8CVN3</accession>
<gene>
    <name evidence="2" type="ORF">BOTCAL_0338g00050</name>
</gene>
<keyword evidence="3" id="KW-1185">Reference proteome</keyword>
<evidence type="ECO:0008006" key="4">
    <source>
        <dbReference type="Google" id="ProtNLM"/>
    </source>
</evidence>
<dbReference type="GO" id="GO:0006508">
    <property type="term" value="P:proteolysis"/>
    <property type="evidence" value="ECO:0007669"/>
    <property type="project" value="InterPro"/>
</dbReference>
<dbReference type="EMBL" id="PHWZ01000337">
    <property type="protein sequence ID" value="TEY44988.1"/>
    <property type="molecule type" value="Genomic_DNA"/>
</dbReference>
<feature type="compositionally biased region" description="Basic and acidic residues" evidence="1">
    <location>
        <begin position="361"/>
        <end position="372"/>
    </location>
</feature>
<dbReference type="SUPFAM" id="SSF52743">
    <property type="entry name" value="Subtilisin-like"/>
    <property type="match status" value="1"/>
</dbReference>
<dbReference type="STRING" id="38488.A0A4Y8CVN3"/>
<reference evidence="2 3" key="1">
    <citation type="submission" date="2017-11" db="EMBL/GenBank/DDBJ databases">
        <title>Comparative genomics of Botrytis spp.</title>
        <authorList>
            <person name="Valero-Jimenez C.A."/>
            <person name="Tapia P."/>
            <person name="Veloso J."/>
            <person name="Silva-Moreno E."/>
            <person name="Staats M."/>
            <person name="Valdes J.H."/>
            <person name="Van Kan J.A.L."/>
        </authorList>
    </citation>
    <scope>NUCLEOTIDE SEQUENCE [LARGE SCALE GENOMIC DNA]</scope>
    <source>
        <strain evidence="2 3">MUCL2830</strain>
    </source>
</reference>
<dbReference type="AlphaFoldDB" id="A0A4Y8CVN3"/>
<dbReference type="Proteomes" id="UP000297299">
    <property type="component" value="Unassembled WGS sequence"/>
</dbReference>